<dbReference type="PROSITE" id="PS00369">
    <property type="entry name" value="PTS_HPR_HIS"/>
    <property type="match status" value="1"/>
</dbReference>
<evidence type="ECO:0000313" key="9">
    <source>
        <dbReference type="Proteomes" id="UP001165292"/>
    </source>
</evidence>
<dbReference type="GO" id="GO:0005737">
    <property type="term" value="C:cytoplasm"/>
    <property type="evidence" value="ECO:0007669"/>
    <property type="project" value="UniProtKB-SubCell"/>
</dbReference>
<accession>A0AA41WGD0</accession>
<evidence type="ECO:0000256" key="2">
    <source>
        <dbReference type="ARBA" id="ARBA00010736"/>
    </source>
</evidence>
<dbReference type="PROSITE" id="PS51350">
    <property type="entry name" value="PTS_HPR_DOM"/>
    <property type="match status" value="1"/>
</dbReference>
<dbReference type="EMBL" id="JAMYBS010000003">
    <property type="protein sequence ID" value="MCO7543947.1"/>
    <property type="molecule type" value="Genomic_DNA"/>
</dbReference>
<reference evidence="7 8" key="1">
    <citation type="submission" date="2018-10" db="EMBL/GenBank/DDBJ databases">
        <title>Pseudomonas sp. GL14 genome.</title>
        <authorList>
            <person name="Peng J."/>
            <person name="Liu Z.-P."/>
        </authorList>
    </citation>
    <scope>NUCLEOTIDE SEQUENCE [LARGE SCALE GENOMIC DNA]</scope>
    <source>
        <strain evidence="7 8">GL14</strain>
    </source>
</reference>
<evidence type="ECO:0000256" key="1">
    <source>
        <dbReference type="ARBA" id="ARBA00004496"/>
    </source>
</evidence>
<dbReference type="EMBL" id="RFFL01000006">
    <property type="protein sequence ID" value="RMI01157.1"/>
    <property type="molecule type" value="Genomic_DNA"/>
</dbReference>
<dbReference type="GeneID" id="84609245"/>
<dbReference type="AlphaFoldDB" id="A0AA41WGD0"/>
<reference evidence="6" key="2">
    <citation type="submission" date="2022-06" db="EMBL/GenBank/DDBJ databases">
        <title>Detection of beta-lactamases in bacteria of animal origin.</title>
        <authorList>
            <person name="Mlynarcik P."/>
            <person name="Zdarska V."/>
            <person name="Chudobova H."/>
            <person name="Prochazkova P."/>
            <person name="Hricova K."/>
            <person name="Mezerova K."/>
            <person name="Bardon J."/>
            <person name="Dolejska M."/>
            <person name="Sukkar I."/>
            <person name="Kolar M."/>
        </authorList>
    </citation>
    <scope>NUCLEOTIDE SEQUENCE</scope>
    <source>
        <strain evidence="6">S 300-3</strain>
    </source>
</reference>
<proteinExistence type="inferred from homology"/>
<sequence>MPACDITIINKLGLHARAAAKFVGTASRFPCDIRVGRCPDTLVDGKNIMAVMMLAASQGTPLHLRTEGEQEEHALEALKALIEDYFEEGE</sequence>
<keyword evidence="8" id="KW-1185">Reference proteome</keyword>
<dbReference type="SUPFAM" id="SSF55594">
    <property type="entry name" value="HPr-like"/>
    <property type="match status" value="1"/>
</dbReference>
<evidence type="ECO:0000256" key="3">
    <source>
        <dbReference type="ARBA" id="ARBA00022490"/>
    </source>
</evidence>
<dbReference type="Proteomes" id="UP001165292">
    <property type="component" value="Unassembled WGS sequence"/>
</dbReference>
<dbReference type="GO" id="GO:0009401">
    <property type="term" value="P:phosphoenolpyruvate-dependent sugar phosphotransferase system"/>
    <property type="evidence" value="ECO:0007669"/>
    <property type="project" value="UniProtKB-KW"/>
</dbReference>
<organism evidence="6 9">
    <name type="scientific">Stutzerimonas nitrititolerans</name>
    <dbReference type="NCBI Taxonomy" id="2482751"/>
    <lineage>
        <taxon>Bacteria</taxon>
        <taxon>Pseudomonadati</taxon>
        <taxon>Pseudomonadota</taxon>
        <taxon>Gammaproteobacteria</taxon>
        <taxon>Pseudomonadales</taxon>
        <taxon>Pseudomonadaceae</taxon>
        <taxon>Stutzerimonas</taxon>
    </lineage>
</organism>
<dbReference type="Gene3D" id="3.30.1340.10">
    <property type="entry name" value="HPr-like"/>
    <property type="match status" value="1"/>
</dbReference>
<keyword evidence="4" id="KW-0598">Phosphotransferase system</keyword>
<dbReference type="InterPro" id="IPR001020">
    <property type="entry name" value="PTS_HPr_His_P_site"/>
</dbReference>
<dbReference type="InterPro" id="IPR000032">
    <property type="entry name" value="HPr-like"/>
</dbReference>
<gene>
    <name evidence="7" type="ORF">EA795_09375</name>
    <name evidence="6" type="ORF">NJF43_04160</name>
</gene>
<dbReference type="PANTHER" id="PTHR33705:SF2">
    <property type="entry name" value="PHOSPHOCARRIER PROTEIN NPR"/>
    <property type="match status" value="1"/>
</dbReference>
<dbReference type="PRINTS" id="PR00107">
    <property type="entry name" value="PHOSPHOCPHPR"/>
</dbReference>
<dbReference type="InterPro" id="IPR050399">
    <property type="entry name" value="HPr"/>
</dbReference>
<evidence type="ECO:0000313" key="6">
    <source>
        <dbReference type="EMBL" id="MCO7543947.1"/>
    </source>
</evidence>
<evidence type="ECO:0000313" key="8">
    <source>
        <dbReference type="Proteomes" id="UP000269134"/>
    </source>
</evidence>
<evidence type="ECO:0000259" key="5">
    <source>
        <dbReference type="PROSITE" id="PS51350"/>
    </source>
</evidence>
<evidence type="ECO:0000313" key="7">
    <source>
        <dbReference type="EMBL" id="RMI01157.1"/>
    </source>
</evidence>
<comment type="caution">
    <text evidence="6">The sequence shown here is derived from an EMBL/GenBank/DDBJ whole genome shotgun (WGS) entry which is preliminary data.</text>
</comment>
<protein>
    <submittedName>
        <fullName evidence="6">HPr family phosphocarrier protein</fullName>
    </submittedName>
</protein>
<name>A0AA41WGD0_9GAMM</name>
<comment type="similarity">
    <text evidence="2">Belongs to the HPr family.</text>
</comment>
<dbReference type="InterPro" id="IPR035895">
    <property type="entry name" value="HPr-like_sf"/>
</dbReference>
<keyword evidence="3" id="KW-0963">Cytoplasm</keyword>
<dbReference type="RefSeq" id="WP_014851648.1">
    <property type="nucleotide sequence ID" value="NZ_DALYPK010000007.1"/>
</dbReference>
<dbReference type="Proteomes" id="UP000269134">
    <property type="component" value="Unassembled WGS sequence"/>
</dbReference>
<dbReference type="NCBIfam" id="TIGR01003">
    <property type="entry name" value="PTS_HPr_family"/>
    <property type="match status" value="1"/>
</dbReference>
<dbReference type="Pfam" id="PF00381">
    <property type="entry name" value="PTS-HPr"/>
    <property type="match status" value="1"/>
</dbReference>
<evidence type="ECO:0000256" key="4">
    <source>
        <dbReference type="ARBA" id="ARBA00022683"/>
    </source>
</evidence>
<comment type="subcellular location">
    <subcellularLocation>
        <location evidence="1">Cytoplasm</location>
    </subcellularLocation>
</comment>
<dbReference type="PANTHER" id="PTHR33705">
    <property type="entry name" value="PHOSPHOCARRIER PROTEIN HPR"/>
    <property type="match status" value="1"/>
</dbReference>
<feature type="domain" description="HPr" evidence="5">
    <location>
        <begin position="1"/>
        <end position="89"/>
    </location>
</feature>